<dbReference type="Gene3D" id="1.10.3210.10">
    <property type="entry name" value="Hypothetical protein af1432"/>
    <property type="match status" value="1"/>
</dbReference>
<evidence type="ECO:0000259" key="1">
    <source>
        <dbReference type="PROSITE" id="PS51832"/>
    </source>
</evidence>
<dbReference type="InterPro" id="IPR037522">
    <property type="entry name" value="HD_GYP_dom"/>
</dbReference>
<name>A0A4Q2UAP1_9HYPH</name>
<reference evidence="2 3" key="2">
    <citation type="submission" date="2019-02" db="EMBL/GenBank/DDBJ databases">
        <title>'Lichenibacterium ramalinii' gen. nov. sp. nov., 'Lichenibacterium minor' gen. nov. sp. nov.</title>
        <authorList>
            <person name="Pankratov T."/>
        </authorList>
    </citation>
    <scope>NUCLEOTIDE SEQUENCE [LARGE SCALE GENOMIC DNA]</scope>
    <source>
        <strain evidence="2 3">RmlP026</strain>
    </source>
</reference>
<dbReference type="SUPFAM" id="SSF109604">
    <property type="entry name" value="HD-domain/PDEase-like"/>
    <property type="match status" value="1"/>
</dbReference>
<reference evidence="2 3" key="1">
    <citation type="submission" date="2018-12" db="EMBL/GenBank/DDBJ databases">
        <authorList>
            <person name="Grouzdev D.S."/>
            <person name="Krutkina M.S."/>
        </authorList>
    </citation>
    <scope>NUCLEOTIDE SEQUENCE [LARGE SCALE GENOMIC DNA]</scope>
    <source>
        <strain evidence="2 3">RmlP026</strain>
    </source>
</reference>
<dbReference type="NCBIfam" id="TIGR00277">
    <property type="entry name" value="HDIG"/>
    <property type="match status" value="1"/>
</dbReference>
<sequence>MDRIFRDNDIAIGFSSNTSQKNSSDNIIFKALGSTIYRLYISIIYQRRRRGNPSMILITDRLSTACALKETIQVVEPCTVVALGQAYEVGSEHTIVICDIDPGTPDVLSLTKAVLARCRPCSTIPVLHLARRGGEAALGQARSLGATAVMPHDASPTQILFTVKRLVEARRSAVPRTAAPAIAVVADNVRKAGSIYNGVLGSLRSGEPVSVDTLERGSTAVLAAVGGGRLATWLDVVRSYDDITYQHCLLVACFAASFSMSLGLSVGGQRLVAKAALLHDIGKLHIDRDILNKPGKLTAAEMDVVRRHPAIGHRMLVNQGGFDPQVLDMVLHHHEFLDGSGYPDGIGGDAIAPLVRLLTICDIYAALVERRSYKAPMSSRDAFAILHGMAGKLDRGLLRSFEAMVEG</sequence>
<keyword evidence="3" id="KW-1185">Reference proteome</keyword>
<evidence type="ECO:0000313" key="2">
    <source>
        <dbReference type="EMBL" id="RYC32187.1"/>
    </source>
</evidence>
<comment type="caution">
    <text evidence="2">The sequence shown here is derived from an EMBL/GenBank/DDBJ whole genome shotgun (WGS) entry which is preliminary data.</text>
</comment>
<dbReference type="InterPro" id="IPR006675">
    <property type="entry name" value="HDIG_dom"/>
</dbReference>
<proteinExistence type="predicted"/>
<dbReference type="OrthoDB" id="9802066at2"/>
<accession>A0A4Q2UAP1</accession>
<protein>
    <submittedName>
        <fullName evidence="2">HD domain-containing protein</fullName>
    </submittedName>
</protein>
<dbReference type="PANTHER" id="PTHR43155">
    <property type="entry name" value="CYCLIC DI-GMP PHOSPHODIESTERASE PA4108-RELATED"/>
    <property type="match status" value="1"/>
</dbReference>
<evidence type="ECO:0000313" key="3">
    <source>
        <dbReference type="Proteomes" id="UP000290759"/>
    </source>
</evidence>
<dbReference type="Pfam" id="PF13487">
    <property type="entry name" value="HD_5"/>
    <property type="match status" value="1"/>
</dbReference>
<dbReference type="EMBL" id="QYBB01000008">
    <property type="protein sequence ID" value="RYC32187.1"/>
    <property type="molecule type" value="Genomic_DNA"/>
</dbReference>
<dbReference type="SMART" id="SM00471">
    <property type="entry name" value="HDc"/>
    <property type="match status" value="1"/>
</dbReference>
<dbReference type="AlphaFoldDB" id="A0A4Q2UAP1"/>
<dbReference type="GO" id="GO:0008081">
    <property type="term" value="F:phosphoric diester hydrolase activity"/>
    <property type="evidence" value="ECO:0007669"/>
    <property type="project" value="UniProtKB-ARBA"/>
</dbReference>
<dbReference type="PROSITE" id="PS51832">
    <property type="entry name" value="HD_GYP"/>
    <property type="match status" value="1"/>
</dbReference>
<dbReference type="PANTHER" id="PTHR43155:SF2">
    <property type="entry name" value="CYCLIC DI-GMP PHOSPHODIESTERASE PA4108"/>
    <property type="match status" value="1"/>
</dbReference>
<organism evidence="2 3">
    <name type="scientific">Lichenibacterium minor</name>
    <dbReference type="NCBI Taxonomy" id="2316528"/>
    <lineage>
        <taxon>Bacteria</taxon>
        <taxon>Pseudomonadati</taxon>
        <taxon>Pseudomonadota</taxon>
        <taxon>Alphaproteobacteria</taxon>
        <taxon>Hyphomicrobiales</taxon>
        <taxon>Lichenihabitantaceae</taxon>
        <taxon>Lichenibacterium</taxon>
    </lineage>
</organism>
<dbReference type="InterPro" id="IPR011006">
    <property type="entry name" value="CheY-like_superfamily"/>
</dbReference>
<dbReference type="InterPro" id="IPR003607">
    <property type="entry name" value="HD/PDEase_dom"/>
</dbReference>
<gene>
    <name evidence="2" type="ORF">D3273_09110</name>
</gene>
<dbReference type="Proteomes" id="UP000290759">
    <property type="component" value="Unassembled WGS sequence"/>
</dbReference>
<dbReference type="SUPFAM" id="SSF52172">
    <property type="entry name" value="CheY-like"/>
    <property type="match status" value="1"/>
</dbReference>
<dbReference type="CDD" id="cd00077">
    <property type="entry name" value="HDc"/>
    <property type="match status" value="1"/>
</dbReference>
<feature type="domain" description="HD-GYP" evidence="1">
    <location>
        <begin position="222"/>
        <end position="407"/>
    </location>
</feature>